<keyword evidence="1" id="KW-0732">Signal</keyword>
<feature type="chain" id="PRO_5046613195" description="Tetratricopeptide repeat protein" evidence="1">
    <location>
        <begin position="20"/>
        <end position="170"/>
    </location>
</feature>
<protein>
    <recommendedName>
        <fullName evidence="4">Tetratricopeptide repeat protein</fullName>
    </recommendedName>
</protein>
<sequence length="170" mass="17758">MHRLLAAALLLGLAACASAPVQPPAQSLTTATPAQMVEYVHAAAGDGEGELNVQPLRNSEVEDLRQQAERLLQAGHHADAAAALDHAITLVSDDPALLQERAEVALLLSDFASADELATRAQALGSGVGPLCRRHWATREQVRLVQGDAAGAAAAKEAMAVCRVAPPPRW</sequence>
<evidence type="ECO:0008006" key="4">
    <source>
        <dbReference type="Google" id="ProtNLM"/>
    </source>
</evidence>
<dbReference type="Proteomes" id="UP000599009">
    <property type="component" value="Unassembled WGS sequence"/>
</dbReference>
<gene>
    <name evidence="2" type="ORF">GCM10011394_06570</name>
</gene>
<dbReference type="RefSeq" id="WP_132985360.1">
    <property type="nucleotide sequence ID" value="NZ_BMME01000001.1"/>
</dbReference>
<accession>A0ABQ2E8P5</accession>
<keyword evidence="3" id="KW-1185">Reference proteome</keyword>
<dbReference type="Gene3D" id="1.25.40.10">
    <property type="entry name" value="Tetratricopeptide repeat domain"/>
    <property type="match status" value="1"/>
</dbReference>
<proteinExistence type="predicted"/>
<dbReference type="EMBL" id="BMME01000001">
    <property type="protein sequence ID" value="GGK00046.1"/>
    <property type="molecule type" value="Genomic_DNA"/>
</dbReference>
<evidence type="ECO:0000256" key="1">
    <source>
        <dbReference type="SAM" id="SignalP"/>
    </source>
</evidence>
<dbReference type="SUPFAM" id="SSF48452">
    <property type="entry name" value="TPR-like"/>
    <property type="match status" value="1"/>
</dbReference>
<organism evidence="2 3">
    <name type="scientific">Luteimonas terricola</name>
    <dbReference type="NCBI Taxonomy" id="645597"/>
    <lineage>
        <taxon>Bacteria</taxon>
        <taxon>Pseudomonadati</taxon>
        <taxon>Pseudomonadota</taxon>
        <taxon>Gammaproteobacteria</taxon>
        <taxon>Lysobacterales</taxon>
        <taxon>Lysobacteraceae</taxon>
        <taxon>Luteimonas</taxon>
    </lineage>
</organism>
<name>A0ABQ2E8P5_9GAMM</name>
<evidence type="ECO:0000313" key="2">
    <source>
        <dbReference type="EMBL" id="GGK00046.1"/>
    </source>
</evidence>
<dbReference type="InterPro" id="IPR011990">
    <property type="entry name" value="TPR-like_helical_dom_sf"/>
</dbReference>
<feature type="signal peptide" evidence="1">
    <location>
        <begin position="1"/>
        <end position="19"/>
    </location>
</feature>
<comment type="caution">
    <text evidence="2">The sequence shown here is derived from an EMBL/GenBank/DDBJ whole genome shotgun (WGS) entry which is preliminary data.</text>
</comment>
<evidence type="ECO:0000313" key="3">
    <source>
        <dbReference type="Proteomes" id="UP000599009"/>
    </source>
</evidence>
<dbReference type="PROSITE" id="PS51257">
    <property type="entry name" value="PROKAR_LIPOPROTEIN"/>
    <property type="match status" value="1"/>
</dbReference>
<reference evidence="3" key="1">
    <citation type="journal article" date="2019" name="Int. J. Syst. Evol. Microbiol.">
        <title>The Global Catalogue of Microorganisms (GCM) 10K type strain sequencing project: providing services to taxonomists for standard genome sequencing and annotation.</title>
        <authorList>
            <consortium name="The Broad Institute Genomics Platform"/>
            <consortium name="The Broad Institute Genome Sequencing Center for Infectious Disease"/>
            <person name="Wu L."/>
            <person name="Ma J."/>
        </authorList>
    </citation>
    <scope>NUCLEOTIDE SEQUENCE [LARGE SCALE GENOMIC DNA]</scope>
    <source>
        <strain evidence="3">CGMCC 1.8985</strain>
    </source>
</reference>